<organism evidence="1 2">
    <name type="scientific">Solanum commersonii</name>
    <name type="common">Commerson's wild potato</name>
    <name type="synonym">Commerson's nightshade</name>
    <dbReference type="NCBI Taxonomy" id="4109"/>
    <lineage>
        <taxon>Eukaryota</taxon>
        <taxon>Viridiplantae</taxon>
        <taxon>Streptophyta</taxon>
        <taxon>Embryophyta</taxon>
        <taxon>Tracheophyta</taxon>
        <taxon>Spermatophyta</taxon>
        <taxon>Magnoliopsida</taxon>
        <taxon>eudicotyledons</taxon>
        <taxon>Gunneridae</taxon>
        <taxon>Pentapetalae</taxon>
        <taxon>asterids</taxon>
        <taxon>lamiids</taxon>
        <taxon>Solanales</taxon>
        <taxon>Solanaceae</taxon>
        <taxon>Solanoideae</taxon>
        <taxon>Solaneae</taxon>
        <taxon>Solanum</taxon>
    </lineage>
</organism>
<sequence length="125" mass="14803">MKSRRRFRQTLDQIFSPNPYLNLDKYEHCKFLSEKLSVLQRFLVDSTNKCNDLEMVEDLKRRIRDVLYRAQVYVEELVFFSWKGLDLIGCIAPRNVQRQIIQMTNLCGSKLKNKASTNKNVSLEL</sequence>
<dbReference type="Proteomes" id="UP000824120">
    <property type="component" value="Chromosome 7"/>
</dbReference>
<reference evidence="1 2" key="1">
    <citation type="submission" date="2020-09" db="EMBL/GenBank/DDBJ databases">
        <title>De no assembly of potato wild relative species, Solanum commersonii.</title>
        <authorList>
            <person name="Cho K."/>
        </authorList>
    </citation>
    <scope>NUCLEOTIDE SEQUENCE [LARGE SCALE GENOMIC DNA]</scope>
    <source>
        <strain evidence="1">LZ3.2</strain>
        <tissue evidence="1">Leaf</tissue>
    </source>
</reference>
<proteinExistence type="predicted"/>
<accession>A0A9J5XZF6</accession>
<name>A0A9J5XZF6_SOLCO</name>
<comment type="caution">
    <text evidence="1">The sequence shown here is derived from an EMBL/GenBank/DDBJ whole genome shotgun (WGS) entry which is preliminary data.</text>
</comment>
<evidence type="ECO:0000313" key="2">
    <source>
        <dbReference type="Proteomes" id="UP000824120"/>
    </source>
</evidence>
<gene>
    <name evidence="1" type="ORF">H5410_034971</name>
</gene>
<evidence type="ECO:0000313" key="1">
    <source>
        <dbReference type="EMBL" id="KAG5593739.1"/>
    </source>
</evidence>
<dbReference type="EMBL" id="JACXVP010000007">
    <property type="protein sequence ID" value="KAG5593739.1"/>
    <property type="molecule type" value="Genomic_DNA"/>
</dbReference>
<dbReference type="AlphaFoldDB" id="A0A9J5XZF6"/>
<keyword evidence="2" id="KW-1185">Reference proteome</keyword>
<dbReference type="Gene3D" id="1.20.5.4130">
    <property type="match status" value="1"/>
</dbReference>
<protein>
    <submittedName>
        <fullName evidence="1">Uncharacterized protein</fullName>
    </submittedName>
</protein>